<protein>
    <submittedName>
        <fullName evidence="2">DUF19 domain-containing protein</fullName>
    </submittedName>
</protein>
<reference evidence="2" key="1">
    <citation type="submission" date="2017-02" db="UniProtKB">
        <authorList>
            <consortium name="WormBaseParasite"/>
        </authorList>
    </citation>
    <scope>IDENTIFICATION</scope>
</reference>
<sequence length="211" mass="23257">MNDVCSIDAQNVVVGIQEKLSDALISLSCYVQKTPEELPNSDGFALTPIFPRCTSDQENAALVCLVELVEVNKQLGDLQSLNFLLEISDGNSSIVNHMCQLYDKYERCLNESVFSRSHGQRCSFNSPLNTLARVGLSPICKFGSRDILQKHRDCIGAVKEHTANCQSGLGGLGMAVNFMLQVCTFLASSQPTNMNLLPEIFVPIMKIFVNY</sequence>
<evidence type="ECO:0000313" key="2">
    <source>
        <dbReference type="WBParaSite" id="ALUE_0002195201-mRNA-1"/>
    </source>
</evidence>
<name>A0A0M3IT74_ASCLU</name>
<dbReference type="Proteomes" id="UP000036681">
    <property type="component" value="Unplaced"/>
</dbReference>
<evidence type="ECO:0000313" key="1">
    <source>
        <dbReference type="Proteomes" id="UP000036681"/>
    </source>
</evidence>
<accession>A0A0M3IT74</accession>
<dbReference type="WBParaSite" id="ALUE_0002195201-mRNA-1">
    <property type="protein sequence ID" value="ALUE_0002195201-mRNA-1"/>
    <property type="gene ID" value="ALUE_0002195201"/>
</dbReference>
<dbReference type="AlphaFoldDB" id="A0A0M3IT74"/>
<keyword evidence="1" id="KW-1185">Reference proteome</keyword>
<organism evidence="1 2">
    <name type="scientific">Ascaris lumbricoides</name>
    <name type="common">Giant roundworm</name>
    <dbReference type="NCBI Taxonomy" id="6252"/>
    <lineage>
        <taxon>Eukaryota</taxon>
        <taxon>Metazoa</taxon>
        <taxon>Ecdysozoa</taxon>
        <taxon>Nematoda</taxon>
        <taxon>Chromadorea</taxon>
        <taxon>Rhabditida</taxon>
        <taxon>Spirurina</taxon>
        <taxon>Ascaridomorpha</taxon>
        <taxon>Ascaridoidea</taxon>
        <taxon>Ascarididae</taxon>
        <taxon>Ascaris</taxon>
    </lineage>
</organism>
<proteinExistence type="predicted"/>